<proteinExistence type="predicted"/>
<protein>
    <submittedName>
        <fullName evidence="1">Uncharacterized protein</fullName>
    </submittedName>
</protein>
<dbReference type="EMBL" id="JACAZE010000007">
    <property type="protein sequence ID" value="KAF7310938.1"/>
    <property type="molecule type" value="Genomic_DNA"/>
</dbReference>
<name>A0A146H613_MYCCL</name>
<sequence>MRLRLRRPKRLFPRRVLRPQRMSTSGPHYHPVLFSLMCLSGLAELGLTAFLVNAGLASGTWPSPRYHELLIVILVASVWTVLFSSMYLLWLLDGARHLLANVASSIIWLAVTLTLWGVSAGLMHFTRSGGNCPSSAPISRCRQSLTVESLAWVELALTALALCWTILNSLNKPERAVFDSRRMV</sequence>
<dbReference type="Proteomes" id="UP000613580">
    <property type="component" value="Unassembled WGS sequence"/>
</dbReference>
<dbReference type="OrthoDB" id="3226059at2759"/>
<gene>
    <name evidence="1" type="ORF">HMN09_00637100</name>
</gene>
<reference evidence="1" key="1">
    <citation type="submission" date="2020-05" db="EMBL/GenBank/DDBJ databases">
        <title>Mycena genomes resolve the evolution of fungal bioluminescence.</title>
        <authorList>
            <person name="Tsai I.J."/>
        </authorList>
    </citation>
    <scope>NUCLEOTIDE SEQUENCE</scope>
    <source>
        <strain evidence="1">110903Hualien_Pintung</strain>
    </source>
</reference>
<accession>A0A146H613</accession>
<dbReference type="AlphaFoldDB" id="A0A146H613"/>
<comment type="caution">
    <text evidence="1">The sequence shown here is derived from an EMBL/GenBank/DDBJ whole genome shotgun (WGS) entry which is preliminary data.</text>
</comment>
<evidence type="ECO:0000313" key="1">
    <source>
        <dbReference type="EMBL" id="KAF7310938.1"/>
    </source>
</evidence>
<evidence type="ECO:0000313" key="2">
    <source>
        <dbReference type="Proteomes" id="UP000613580"/>
    </source>
</evidence>
<keyword evidence="2" id="KW-1185">Reference proteome</keyword>
<organism evidence="1 2">
    <name type="scientific">Mycena chlorophos</name>
    <name type="common">Agaric fungus</name>
    <name type="synonym">Agaricus chlorophos</name>
    <dbReference type="NCBI Taxonomy" id="658473"/>
    <lineage>
        <taxon>Eukaryota</taxon>
        <taxon>Fungi</taxon>
        <taxon>Dikarya</taxon>
        <taxon>Basidiomycota</taxon>
        <taxon>Agaricomycotina</taxon>
        <taxon>Agaricomycetes</taxon>
        <taxon>Agaricomycetidae</taxon>
        <taxon>Agaricales</taxon>
        <taxon>Marasmiineae</taxon>
        <taxon>Mycenaceae</taxon>
        <taxon>Mycena</taxon>
    </lineage>
</organism>